<gene>
    <name evidence="1" type="ORF">A3B31_02365</name>
</gene>
<reference evidence="1 2" key="1">
    <citation type="journal article" date="2016" name="Nat. Commun.">
        <title>Thousands of microbial genomes shed light on interconnected biogeochemical processes in an aquifer system.</title>
        <authorList>
            <person name="Anantharaman K."/>
            <person name="Brown C.T."/>
            <person name="Hug L.A."/>
            <person name="Sharon I."/>
            <person name="Castelle C.J."/>
            <person name="Probst A.J."/>
            <person name="Thomas B.C."/>
            <person name="Singh A."/>
            <person name="Wilkins M.J."/>
            <person name="Karaoz U."/>
            <person name="Brodie E.L."/>
            <person name="Williams K.H."/>
            <person name="Hubbard S.S."/>
            <person name="Banfield J.F."/>
        </authorList>
    </citation>
    <scope>NUCLEOTIDE SEQUENCE [LARGE SCALE GENOMIC DNA]</scope>
</reference>
<evidence type="ECO:0000313" key="2">
    <source>
        <dbReference type="Proteomes" id="UP000177349"/>
    </source>
</evidence>
<protein>
    <submittedName>
        <fullName evidence="1">Uncharacterized protein</fullName>
    </submittedName>
</protein>
<sequence>MKAIILTESVTVALESVKQALEVFWGCEISFTGHMQIDPGKIDKRKVEDQVCEFQNVRIEGAIRERISPDGILEPIPQRLHADVELNDKGLGWTADRAHLGLGLLGGRIRGWYWAHWGYRDDDISVVRVAMEFGDASTKEWHIGRGIADRRIEPL</sequence>
<dbReference type="EMBL" id="MHKN01000014">
    <property type="protein sequence ID" value="OGY92619.1"/>
    <property type="molecule type" value="Genomic_DNA"/>
</dbReference>
<accession>A0A1G2BVN7</accession>
<organism evidence="1 2">
    <name type="scientific">Candidatus Komeilibacteria bacterium RIFCSPLOWO2_01_FULL_53_11</name>
    <dbReference type="NCBI Taxonomy" id="1798552"/>
    <lineage>
        <taxon>Bacteria</taxon>
        <taxon>Candidatus Komeiliibacteriota</taxon>
    </lineage>
</organism>
<name>A0A1G2BVN7_9BACT</name>
<dbReference type="AlphaFoldDB" id="A0A1G2BVN7"/>
<dbReference type="Proteomes" id="UP000177349">
    <property type="component" value="Unassembled WGS sequence"/>
</dbReference>
<evidence type="ECO:0000313" key="1">
    <source>
        <dbReference type="EMBL" id="OGY92619.1"/>
    </source>
</evidence>
<comment type="caution">
    <text evidence="1">The sequence shown here is derived from an EMBL/GenBank/DDBJ whole genome shotgun (WGS) entry which is preliminary data.</text>
</comment>
<proteinExistence type="predicted"/>